<dbReference type="Proteomes" id="UP001195483">
    <property type="component" value="Unassembled WGS sequence"/>
</dbReference>
<dbReference type="SMART" id="SM00173">
    <property type="entry name" value="RAS"/>
    <property type="match status" value="1"/>
</dbReference>
<gene>
    <name evidence="5" type="ORF">CHS0354_036343</name>
</gene>
<dbReference type="AlphaFoldDB" id="A0AAE0VUI5"/>
<dbReference type="InterPro" id="IPR001806">
    <property type="entry name" value="Small_GTPase"/>
</dbReference>
<dbReference type="EMBL" id="JAEAOA010002128">
    <property type="protein sequence ID" value="KAK3590521.1"/>
    <property type="molecule type" value="Genomic_DNA"/>
</dbReference>
<organism evidence="5 6">
    <name type="scientific">Potamilus streckersoni</name>
    <dbReference type="NCBI Taxonomy" id="2493646"/>
    <lineage>
        <taxon>Eukaryota</taxon>
        <taxon>Metazoa</taxon>
        <taxon>Spiralia</taxon>
        <taxon>Lophotrochozoa</taxon>
        <taxon>Mollusca</taxon>
        <taxon>Bivalvia</taxon>
        <taxon>Autobranchia</taxon>
        <taxon>Heteroconchia</taxon>
        <taxon>Palaeoheterodonta</taxon>
        <taxon>Unionida</taxon>
        <taxon>Unionoidea</taxon>
        <taxon>Unionidae</taxon>
        <taxon>Ambleminae</taxon>
        <taxon>Lampsilini</taxon>
        <taxon>Potamilus</taxon>
    </lineage>
</organism>
<reference evidence="5" key="3">
    <citation type="submission" date="2023-05" db="EMBL/GenBank/DDBJ databases">
        <authorList>
            <person name="Smith C.H."/>
        </authorList>
    </citation>
    <scope>NUCLEOTIDE SEQUENCE</scope>
    <source>
        <strain evidence="5">CHS0354</strain>
        <tissue evidence="5">Mantle</tissue>
    </source>
</reference>
<accession>A0AAE0VUI5</accession>
<evidence type="ECO:0000313" key="6">
    <source>
        <dbReference type="Proteomes" id="UP001195483"/>
    </source>
</evidence>
<reference evidence="5" key="2">
    <citation type="journal article" date="2021" name="Genome Biol. Evol.">
        <title>Developing a high-quality reference genome for a parasitic bivalve with doubly uniparental inheritance (Bivalvia: Unionida).</title>
        <authorList>
            <person name="Smith C.H."/>
        </authorList>
    </citation>
    <scope>NUCLEOTIDE SEQUENCE</scope>
    <source>
        <strain evidence="5">CHS0354</strain>
        <tissue evidence="5">Mantle</tissue>
    </source>
</reference>
<proteinExistence type="inferred from homology"/>
<dbReference type="PROSITE" id="PS51421">
    <property type="entry name" value="RAS"/>
    <property type="match status" value="1"/>
</dbReference>
<dbReference type="GO" id="GO:0005525">
    <property type="term" value="F:GTP binding"/>
    <property type="evidence" value="ECO:0007669"/>
    <property type="project" value="InterPro"/>
</dbReference>
<dbReference type="EC" id="3.6.5.2" evidence="2"/>
<dbReference type="Gene3D" id="3.40.50.300">
    <property type="entry name" value="P-loop containing nucleotide triphosphate hydrolases"/>
    <property type="match status" value="1"/>
</dbReference>
<dbReference type="PRINTS" id="PR00449">
    <property type="entry name" value="RASTRNSFRMNG"/>
</dbReference>
<evidence type="ECO:0000256" key="1">
    <source>
        <dbReference type="ARBA" id="ARBA00008344"/>
    </source>
</evidence>
<evidence type="ECO:0000256" key="3">
    <source>
        <dbReference type="ARBA" id="ARBA00022801"/>
    </source>
</evidence>
<dbReference type="InterPro" id="IPR027417">
    <property type="entry name" value="P-loop_NTPase"/>
</dbReference>
<evidence type="ECO:0000256" key="4">
    <source>
        <dbReference type="ARBA" id="ARBA00048098"/>
    </source>
</evidence>
<comment type="similarity">
    <text evidence="1">Belongs to the small GTPase superfamily. Ras family.</text>
</comment>
<keyword evidence="3" id="KW-0378">Hydrolase</keyword>
<dbReference type="PANTHER" id="PTHR45704">
    <property type="entry name" value="RAS-LIKE FAMILY MEMBER 11"/>
    <property type="match status" value="1"/>
</dbReference>
<reference evidence="5" key="1">
    <citation type="journal article" date="2021" name="Genome Biol. Evol.">
        <title>A High-Quality Reference Genome for a Parasitic Bivalve with Doubly Uniparental Inheritance (Bivalvia: Unionida).</title>
        <authorList>
            <person name="Smith C.H."/>
        </authorList>
    </citation>
    <scope>NUCLEOTIDE SEQUENCE</scope>
    <source>
        <strain evidence="5">CHS0354</strain>
    </source>
</reference>
<evidence type="ECO:0000313" key="5">
    <source>
        <dbReference type="EMBL" id="KAK3590521.1"/>
    </source>
</evidence>
<protein>
    <recommendedName>
        <fullName evidence="2">small monomeric GTPase</fullName>
        <ecNumber evidence="2">3.6.5.2</ecNumber>
    </recommendedName>
</protein>
<dbReference type="SMART" id="SM00175">
    <property type="entry name" value="RAB"/>
    <property type="match status" value="1"/>
</dbReference>
<keyword evidence="6" id="KW-1185">Reference proteome</keyword>
<dbReference type="PROSITE" id="PS51419">
    <property type="entry name" value="RAB"/>
    <property type="match status" value="1"/>
</dbReference>
<dbReference type="GO" id="GO:0003925">
    <property type="term" value="F:G protein activity"/>
    <property type="evidence" value="ECO:0007669"/>
    <property type="project" value="UniProtKB-EC"/>
</dbReference>
<dbReference type="Pfam" id="PF00071">
    <property type="entry name" value="Ras"/>
    <property type="match status" value="1"/>
</dbReference>
<sequence>MSQRKFTNAKIVIFGGPGVGKTAFAVRYITKRFICDYDSDKEMMYTYKLSAAKDDITIEILDTTSKPSDDVMDKHIKWGEGFILIYSVIDRSSLEETMKVQERIAKVKGTEVPAVLVANKCDLLPCRDVMNDDVQTTAGTLDCPKFQISVAESSGGVLEVMEELLCQLKREFVKNVSASTPMLEKPKSKLYSMKRAFKKRINRSHSDTF</sequence>
<name>A0AAE0VUI5_9BIVA</name>
<dbReference type="InterPro" id="IPR051065">
    <property type="entry name" value="Ras-related_GTPase"/>
</dbReference>
<comment type="catalytic activity">
    <reaction evidence="4">
        <text>GTP + H2O = GDP + phosphate + H(+)</text>
        <dbReference type="Rhea" id="RHEA:19669"/>
        <dbReference type="ChEBI" id="CHEBI:15377"/>
        <dbReference type="ChEBI" id="CHEBI:15378"/>
        <dbReference type="ChEBI" id="CHEBI:37565"/>
        <dbReference type="ChEBI" id="CHEBI:43474"/>
        <dbReference type="ChEBI" id="CHEBI:58189"/>
        <dbReference type="EC" id="3.6.5.2"/>
    </reaction>
</comment>
<dbReference type="SUPFAM" id="SSF52540">
    <property type="entry name" value="P-loop containing nucleoside triphosphate hydrolases"/>
    <property type="match status" value="1"/>
</dbReference>
<evidence type="ECO:0000256" key="2">
    <source>
        <dbReference type="ARBA" id="ARBA00011984"/>
    </source>
</evidence>
<comment type="caution">
    <text evidence="5">The sequence shown here is derived from an EMBL/GenBank/DDBJ whole genome shotgun (WGS) entry which is preliminary data.</text>
</comment>